<comment type="caution">
    <text evidence="1">The sequence shown here is derived from an EMBL/GenBank/DDBJ whole genome shotgun (WGS) entry which is preliminary data.</text>
</comment>
<protein>
    <submittedName>
        <fullName evidence="1">Phage major tail protein, TP901-1 family</fullName>
    </submittedName>
</protein>
<evidence type="ECO:0000313" key="2">
    <source>
        <dbReference type="Proteomes" id="UP001162836"/>
    </source>
</evidence>
<dbReference type="EMBL" id="JAJODE010000039">
    <property type="protein sequence ID" value="MCD4839730.1"/>
    <property type="molecule type" value="Genomic_DNA"/>
</dbReference>
<keyword evidence="2" id="KW-1185">Reference proteome</keyword>
<dbReference type="Proteomes" id="UP001162836">
    <property type="component" value="Unassembled WGS sequence"/>
</dbReference>
<dbReference type="NCBIfam" id="TIGR02126">
    <property type="entry name" value="phgtail_TP901_1"/>
    <property type="match status" value="1"/>
</dbReference>
<dbReference type="InterPro" id="IPR011855">
    <property type="entry name" value="Phgtail_TP901_1"/>
</dbReference>
<dbReference type="NCBIfam" id="NF047353">
    <property type="entry name" value="tube_lmo2291"/>
    <property type="match status" value="1"/>
</dbReference>
<name>A0ABS8QKG1_9BACI</name>
<dbReference type="Gene3D" id="4.10.410.40">
    <property type="match status" value="1"/>
</dbReference>
<evidence type="ECO:0000313" key="1">
    <source>
        <dbReference type="EMBL" id="MCD4839730.1"/>
    </source>
</evidence>
<sequence>MSQIKGIDFIINVNIGTDQEPVWTKVAGQRGCTLNRSAETLETTSKDSTSGFKEFEVSFKEWSIEADGLLVNGDTGFSALEDAFMNGEKVKVQMATPSGDKFEGMALITDFPIEAPYDDMATYSVTLQGSGLLSKVSA</sequence>
<dbReference type="Pfam" id="PF06199">
    <property type="entry name" value="Phage_tail_2"/>
    <property type="match status" value="1"/>
</dbReference>
<dbReference type="RefSeq" id="WP_231315078.1">
    <property type="nucleotide sequence ID" value="NZ_JAJODE010000039.1"/>
</dbReference>
<proteinExistence type="predicted"/>
<accession>A0ABS8QKG1</accession>
<reference evidence="1 2" key="1">
    <citation type="journal article" date="2023" name="Antonie Van Leeuwenhoek">
        <title>Unveiling the genomic potential of a novel thermostable glycoside hydrolases producing Neobacillus sedimentimangrovi UE25.</title>
        <authorList>
            <person name="Ejaz U."/>
            <person name="Saleem F."/>
            <person name="Rashid R."/>
            <person name="Hasan K.A."/>
            <person name="Syed M.N."/>
            <person name="Sohail M."/>
        </authorList>
    </citation>
    <scope>NUCLEOTIDE SEQUENCE [LARGE SCALE GENOMIC DNA]</scope>
    <source>
        <strain evidence="1 2">UE25</strain>
    </source>
</reference>
<organism evidence="1 2">
    <name type="scientific">Neobacillus sedimentimangrovi</name>
    <dbReference type="NCBI Taxonomy" id="2699460"/>
    <lineage>
        <taxon>Bacteria</taxon>
        <taxon>Bacillati</taxon>
        <taxon>Bacillota</taxon>
        <taxon>Bacilli</taxon>
        <taxon>Bacillales</taxon>
        <taxon>Bacillaceae</taxon>
        <taxon>Neobacillus</taxon>
    </lineage>
</organism>
<gene>
    <name evidence="1" type="ORF">LRS37_12810</name>
</gene>